<dbReference type="Pfam" id="PF07690">
    <property type="entry name" value="MFS_1"/>
    <property type="match status" value="1"/>
</dbReference>
<dbReference type="EMBL" id="MUNK01000044">
    <property type="protein sequence ID" value="OTA35464.1"/>
    <property type="molecule type" value="Genomic_DNA"/>
</dbReference>
<dbReference type="InterPro" id="IPR011701">
    <property type="entry name" value="MFS"/>
</dbReference>
<dbReference type="GO" id="GO:0022857">
    <property type="term" value="F:transmembrane transporter activity"/>
    <property type="evidence" value="ECO:0007669"/>
    <property type="project" value="InterPro"/>
</dbReference>
<comment type="subcellular location">
    <subcellularLocation>
        <location evidence="1">Membrane</location>
        <topology evidence="1">Multi-pass membrane protein</topology>
    </subcellularLocation>
</comment>
<feature type="transmembrane region" description="Helical" evidence="6">
    <location>
        <begin position="772"/>
        <end position="795"/>
    </location>
</feature>
<feature type="transmembrane region" description="Helical" evidence="6">
    <location>
        <begin position="886"/>
        <end position="911"/>
    </location>
</feature>
<keyword evidence="9" id="KW-1185">Reference proteome</keyword>
<feature type="domain" description="Xaa-Pro dipeptidyl-peptidase C-terminal" evidence="7">
    <location>
        <begin position="325"/>
        <end position="577"/>
    </location>
</feature>
<dbReference type="SMART" id="SM00939">
    <property type="entry name" value="PepX_C"/>
    <property type="match status" value="1"/>
</dbReference>
<dbReference type="InterPro" id="IPR029058">
    <property type="entry name" value="AB_hydrolase_fold"/>
</dbReference>
<feature type="transmembrane region" description="Helical" evidence="6">
    <location>
        <begin position="704"/>
        <end position="724"/>
    </location>
</feature>
<evidence type="ECO:0000259" key="7">
    <source>
        <dbReference type="SMART" id="SM00939"/>
    </source>
</evidence>
<feature type="transmembrane region" description="Helical" evidence="6">
    <location>
        <begin position="857"/>
        <end position="874"/>
    </location>
</feature>
<dbReference type="PANTHER" id="PTHR23502:SF164">
    <property type="entry name" value="MAJOR FACILITATOR SUPERFAMILY (MFS) PROFILE DOMAIN-CONTAINING PROTEIN"/>
    <property type="match status" value="1"/>
</dbReference>
<feature type="transmembrane region" description="Helical" evidence="6">
    <location>
        <begin position="954"/>
        <end position="974"/>
    </location>
</feature>
<keyword evidence="2 6" id="KW-0812">Transmembrane</keyword>
<reference evidence="8 9" key="1">
    <citation type="submission" date="2017-01" db="EMBL/GenBank/DDBJ databases">
        <title>The recent genome duplication of the halophilic yeast Hortaea werneckii: insights from long-read sequencing.</title>
        <authorList>
            <person name="Sinha S."/>
            <person name="Flibotte S."/>
            <person name="Neira M."/>
            <person name="Lenassi M."/>
            <person name="Gostincar C."/>
            <person name="Stajich J.E."/>
            <person name="Nislow C.E."/>
        </authorList>
    </citation>
    <scope>NUCLEOTIDE SEQUENCE [LARGE SCALE GENOMIC DNA]</scope>
    <source>
        <strain evidence="8 9">EXF-2000</strain>
    </source>
</reference>
<evidence type="ECO:0000256" key="2">
    <source>
        <dbReference type="ARBA" id="ARBA00022692"/>
    </source>
</evidence>
<feature type="transmembrane region" description="Helical" evidence="6">
    <location>
        <begin position="815"/>
        <end position="836"/>
    </location>
</feature>
<dbReference type="GO" id="GO:0005886">
    <property type="term" value="C:plasma membrane"/>
    <property type="evidence" value="ECO:0007669"/>
    <property type="project" value="TreeGrafter"/>
</dbReference>
<comment type="caution">
    <text evidence="8">The sequence shown here is derived from an EMBL/GenBank/DDBJ whole genome shotgun (WGS) entry which is preliminary data.</text>
</comment>
<dbReference type="NCBIfam" id="TIGR00976">
    <property type="entry name" value="CocE_NonD"/>
    <property type="match status" value="1"/>
</dbReference>
<dbReference type="InterPro" id="IPR005674">
    <property type="entry name" value="CocE/Ser_esterase"/>
</dbReference>
<dbReference type="GO" id="GO:0008239">
    <property type="term" value="F:dipeptidyl-peptidase activity"/>
    <property type="evidence" value="ECO:0007669"/>
    <property type="project" value="InterPro"/>
</dbReference>
<dbReference type="InterPro" id="IPR013736">
    <property type="entry name" value="Xaa-Pro_dipept_C"/>
</dbReference>
<proteinExistence type="predicted"/>
<accession>A0A1Z5THG1</accession>
<dbReference type="SUPFAM" id="SSF49785">
    <property type="entry name" value="Galactose-binding domain-like"/>
    <property type="match status" value="1"/>
</dbReference>
<keyword evidence="5 6" id="KW-0472">Membrane</keyword>
<dbReference type="InterPro" id="IPR036259">
    <property type="entry name" value="MFS_trans_sf"/>
</dbReference>
<dbReference type="InterPro" id="IPR000383">
    <property type="entry name" value="Xaa-Pro-like_dom"/>
</dbReference>
<evidence type="ECO:0000256" key="6">
    <source>
        <dbReference type="SAM" id="Phobius"/>
    </source>
</evidence>
<feature type="transmembrane region" description="Helical" evidence="6">
    <location>
        <begin position="923"/>
        <end position="942"/>
    </location>
</feature>
<protein>
    <recommendedName>
        <fullName evidence="7">Xaa-Pro dipeptidyl-peptidase C-terminal domain-containing protein</fullName>
    </recommendedName>
</protein>
<dbReference type="SUPFAM" id="SSF103473">
    <property type="entry name" value="MFS general substrate transporter"/>
    <property type="match status" value="1"/>
</dbReference>
<keyword evidence="3" id="KW-0378">Hydrolase</keyword>
<evidence type="ECO:0000313" key="8">
    <source>
        <dbReference type="EMBL" id="OTA35464.1"/>
    </source>
</evidence>
<dbReference type="AlphaFoldDB" id="A0A1Z5THG1"/>
<evidence type="ECO:0000313" key="9">
    <source>
        <dbReference type="Proteomes" id="UP000194280"/>
    </source>
</evidence>
<name>A0A1Z5THG1_HORWE</name>
<dbReference type="SUPFAM" id="SSF53474">
    <property type="entry name" value="alpha/beta-Hydrolases"/>
    <property type="match status" value="1"/>
</dbReference>
<evidence type="ECO:0000256" key="5">
    <source>
        <dbReference type="ARBA" id="ARBA00023136"/>
    </source>
</evidence>
<dbReference type="Pfam" id="PF02129">
    <property type="entry name" value="Peptidase_S15"/>
    <property type="match status" value="1"/>
</dbReference>
<feature type="transmembrane region" description="Helical" evidence="6">
    <location>
        <begin position="601"/>
        <end position="625"/>
    </location>
</feature>
<dbReference type="Proteomes" id="UP000194280">
    <property type="component" value="Unassembled WGS sequence"/>
</dbReference>
<keyword evidence="4 6" id="KW-1133">Transmembrane helix</keyword>
<dbReference type="VEuPathDB" id="FungiDB:BTJ68_03808"/>
<sequence>MPIPLQIAYKPIGKPEVGVNGYKAYNPHSEVLPKGWNGFNAKPLDSDIRVDHDVEIKMRDGVRLYCDVYRPEGTQDKVPAIISWSCYGKKYSALDMLHSVCVWACCVKRSDLSGLEKFEGLDPQKWCPRGYAIVSVDSRGSGHSDGSMEIMNSQDAEDCYDVIEALAGMDWCNGKVGMAGNSALAIIQWHAAALRPPHLAAIAPWEGSGDIYREQFFRGGVFTMSNFDLITHFILKSEKGGGLEDFAEMYRRHPLSNVYWEDKRVDMTKVQCPVYICGSDLSSIHPMGSVRGWMEVPHDKKWIRWSSFQEWYELYCQPDADEELRRFFDRYLRDESNGWEKTPKVRWSALQFGNKEAIHDIQYSDFPVPQTKYRELYLDGGKLSDGPPESSSVAQYNSEDGKSYASFSYTFEKRSRLLGLPKAVLHMSCLEHNDMSVFVILRKKDRDGNLLMHLAFPFDAMPYKTIEDIPEKERQSLNLHLGSTGVLRASHRAFDKKRSVHEQFPFHPHDKEEKIPPGEIVELEIGIWPMGVDFEEQETLEMQISGQFPSIAEYTAFSKPRPEDERNKGQHLGLSIIQGLGGLLTFYIPEYSKAGATYADITALMTYPTMFMGAGNLICMPIALAVGRRPVYLFSLALLIASSVLAAYAKDYNWHLGARMAMGLAVGNSEALVPMMISEIHFIHERAQHLMWQSPIAGAVGPGNWYNLGAALSAATLLFSIPFVPESRYERSLQAYGQAQVPSGTKDEEEYRPTGKTDVWEGIYCVRNTFQILLFPNVLWAFCLNGLTIGTNVSIGTTFGTVMTSAYGWPDRSSSYVNAGQIVVAIVGLPILGYGSDKLITWKASRNNGVHEPESRLMLLGLPLSVGVMGAVIYGQAAEYPEKLHWFAIVAAIAMYYFAFVGGNIAAITYLLDSYPARAGPCLIVITAFRGFVSFGVSYGISDFIESHGYDGCFGTFGGLTAAFAILAIPIYFFGKRIRRFTGKWSVKEKPTRPSMAR</sequence>
<dbReference type="PANTHER" id="PTHR23502">
    <property type="entry name" value="MAJOR FACILITATOR SUPERFAMILY"/>
    <property type="match status" value="1"/>
</dbReference>
<dbReference type="Gene3D" id="1.10.3020.20">
    <property type="match status" value="1"/>
</dbReference>
<evidence type="ECO:0000256" key="1">
    <source>
        <dbReference type="ARBA" id="ARBA00004141"/>
    </source>
</evidence>
<dbReference type="InParanoid" id="A0A1Z5THG1"/>
<dbReference type="Gene3D" id="1.20.1250.20">
    <property type="entry name" value="MFS general substrate transporter like domains"/>
    <property type="match status" value="1"/>
</dbReference>
<feature type="transmembrane region" description="Helical" evidence="6">
    <location>
        <begin position="631"/>
        <end position="649"/>
    </location>
</feature>
<evidence type="ECO:0000256" key="3">
    <source>
        <dbReference type="ARBA" id="ARBA00022801"/>
    </source>
</evidence>
<organism evidence="8 9">
    <name type="scientific">Hortaea werneckii EXF-2000</name>
    <dbReference type="NCBI Taxonomy" id="1157616"/>
    <lineage>
        <taxon>Eukaryota</taxon>
        <taxon>Fungi</taxon>
        <taxon>Dikarya</taxon>
        <taxon>Ascomycota</taxon>
        <taxon>Pezizomycotina</taxon>
        <taxon>Dothideomycetes</taxon>
        <taxon>Dothideomycetidae</taxon>
        <taxon>Mycosphaerellales</taxon>
        <taxon>Teratosphaeriaceae</taxon>
        <taxon>Hortaea</taxon>
    </lineage>
</organism>
<dbReference type="OrthoDB" id="2578740at2759"/>
<dbReference type="Gene3D" id="2.60.120.260">
    <property type="entry name" value="Galactose-binding domain-like"/>
    <property type="match status" value="1"/>
</dbReference>
<dbReference type="Gene3D" id="3.40.50.1820">
    <property type="entry name" value="alpha/beta hydrolase"/>
    <property type="match status" value="1"/>
</dbReference>
<dbReference type="Pfam" id="PF08530">
    <property type="entry name" value="PepX_C"/>
    <property type="match status" value="1"/>
</dbReference>
<dbReference type="InterPro" id="IPR008979">
    <property type="entry name" value="Galactose-bd-like_sf"/>
</dbReference>
<gene>
    <name evidence="8" type="ORF">BTJ68_03808</name>
</gene>
<evidence type="ECO:0000256" key="4">
    <source>
        <dbReference type="ARBA" id="ARBA00022989"/>
    </source>
</evidence>
<dbReference type="STRING" id="1157616.A0A1Z5THG1"/>